<proteinExistence type="predicted"/>
<feature type="transmembrane region" description="Helical" evidence="2">
    <location>
        <begin position="31"/>
        <end position="52"/>
    </location>
</feature>
<gene>
    <name evidence="3" type="ORF">DUNSADRAFT_18661</name>
</gene>
<sequence>YLCQESGFPSLKPTHFKTNCSFVPPTPVVQLLLLATGGAIGSILPVMFGFYFTMANGWLRSVQVLSKFANYGHTSSVHESIGTLNSLEEEDLRASHPSAHSTPESSMDEEDEGVQGLGGNGRHPNNNGATGPQCTPSVNQLQPSQQPR</sequence>
<feature type="non-terminal residue" evidence="3">
    <location>
        <position position="1"/>
    </location>
</feature>
<dbReference type="Proteomes" id="UP000815325">
    <property type="component" value="Unassembled WGS sequence"/>
</dbReference>
<protein>
    <submittedName>
        <fullName evidence="3">Uncharacterized protein</fullName>
    </submittedName>
</protein>
<name>A0ABQ7GYV2_DUNSA</name>
<organism evidence="3 4">
    <name type="scientific">Dunaliella salina</name>
    <name type="common">Green alga</name>
    <name type="synonym">Protococcus salinus</name>
    <dbReference type="NCBI Taxonomy" id="3046"/>
    <lineage>
        <taxon>Eukaryota</taxon>
        <taxon>Viridiplantae</taxon>
        <taxon>Chlorophyta</taxon>
        <taxon>core chlorophytes</taxon>
        <taxon>Chlorophyceae</taxon>
        <taxon>CS clade</taxon>
        <taxon>Chlamydomonadales</taxon>
        <taxon>Dunaliellaceae</taxon>
        <taxon>Dunaliella</taxon>
    </lineage>
</organism>
<reference evidence="3" key="1">
    <citation type="submission" date="2017-08" db="EMBL/GenBank/DDBJ databases">
        <authorList>
            <person name="Polle J.E."/>
            <person name="Barry K."/>
            <person name="Cushman J."/>
            <person name="Schmutz J."/>
            <person name="Tran D."/>
            <person name="Hathwaick L.T."/>
            <person name="Yim W.C."/>
            <person name="Jenkins J."/>
            <person name="Mckie-Krisberg Z.M."/>
            <person name="Prochnik S."/>
            <person name="Lindquist E."/>
            <person name="Dockter R.B."/>
            <person name="Adam C."/>
            <person name="Molina H."/>
            <person name="Bunkerborg J."/>
            <person name="Jin E."/>
            <person name="Buchheim M."/>
            <person name="Magnuson J."/>
        </authorList>
    </citation>
    <scope>NUCLEOTIDE SEQUENCE</scope>
    <source>
        <strain evidence="3">CCAP 19/18</strain>
    </source>
</reference>
<evidence type="ECO:0000256" key="1">
    <source>
        <dbReference type="SAM" id="MobiDB-lite"/>
    </source>
</evidence>
<dbReference type="EMBL" id="MU069533">
    <property type="protein sequence ID" value="KAF5839783.1"/>
    <property type="molecule type" value="Genomic_DNA"/>
</dbReference>
<keyword evidence="2" id="KW-1133">Transmembrane helix</keyword>
<keyword evidence="2" id="KW-0812">Transmembrane</keyword>
<accession>A0ABQ7GYV2</accession>
<evidence type="ECO:0000313" key="4">
    <source>
        <dbReference type="Proteomes" id="UP000815325"/>
    </source>
</evidence>
<feature type="region of interest" description="Disordered" evidence="1">
    <location>
        <begin position="79"/>
        <end position="148"/>
    </location>
</feature>
<evidence type="ECO:0000256" key="2">
    <source>
        <dbReference type="SAM" id="Phobius"/>
    </source>
</evidence>
<comment type="caution">
    <text evidence="3">The sequence shown here is derived from an EMBL/GenBank/DDBJ whole genome shotgun (WGS) entry which is preliminary data.</text>
</comment>
<keyword evidence="4" id="KW-1185">Reference proteome</keyword>
<evidence type="ECO:0000313" key="3">
    <source>
        <dbReference type="EMBL" id="KAF5839783.1"/>
    </source>
</evidence>
<feature type="compositionally biased region" description="Polar residues" evidence="1">
    <location>
        <begin position="123"/>
        <end position="148"/>
    </location>
</feature>
<keyword evidence="2" id="KW-0472">Membrane</keyword>